<name>A0A523XGW7_UNCT6</name>
<feature type="non-terminal residue" evidence="1">
    <location>
        <position position="85"/>
    </location>
</feature>
<evidence type="ECO:0008006" key="3">
    <source>
        <dbReference type="Google" id="ProtNLM"/>
    </source>
</evidence>
<dbReference type="AlphaFoldDB" id="A0A523XGW7"/>
<accession>A0A523XGW7</accession>
<evidence type="ECO:0000313" key="2">
    <source>
        <dbReference type="Proteomes" id="UP000315534"/>
    </source>
</evidence>
<dbReference type="Proteomes" id="UP000315534">
    <property type="component" value="Unassembled WGS sequence"/>
</dbReference>
<evidence type="ECO:0000313" key="1">
    <source>
        <dbReference type="EMBL" id="TET78494.1"/>
    </source>
</evidence>
<reference evidence="1 2" key="1">
    <citation type="submission" date="2019-03" db="EMBL/GenBank/DDBJ databases">
        <title>Metabolic potential of uncultured bacteria and archaea associated with petroleum seepage in deep-sea sediments.</title>
        <authorList>
            <person name="Dong X."/>
            <person name="Hubert C."/>
        </authorList>
    </citation>
    <scope>NUCLEOTIDE SEQUENCE [LARGE SCALE GENOMIC DNA]</scope>
    <source>
        <strain evidence="1">E29_bin36</strain>
    </source>
</reference>
<dbReference type="EMBL" id="SOIP01000485">
    <property type="protein sequence ID" value="TET78494.1"/>
    <property type="molecule type" value="Genomic_DNA"/>
</dbReference>
<proteinExistence type="predicted"/>
<dbReference type="Gene3D" id="3.10.450.620">
    <property type="entry name" value="JHP933, nucleotidyltransferase-like core domain"/>
    <property type="match status" value="1"/>
</dbReference>
<gene>
    <name evidence="1" type="ORF">E3J38_08510</name>
</gene>
<protein>
    <recommendedName>
        <fullName evidence="3">Nucleotidyl transferase AbiEii/AbiGii toxin family protein</fullName>
    </recommendedName>
</protein>
<sequence>MLDLIEETISTIDGREAKIHAAREFLQLLVLKIIYDKHYFKNLAFVGGTALRFLYDLRRFSEDLDFSVIDRKGYKFPLFLDRMVS</sequence>
<organism evidence="1 2">
    <name type="scientific">candidate division TA06 bacterium</name>
    <dbReference type="NCBI Taxonomy" id="2250710"/>
    <lineage>
        <taxon>Bacteria</taxon>
        <taxon>Bacteria division TA06</taxon>
    </lineage>
</organism>
<comment type="caution">
    <text evidence="1">The sequence shown here is derived from an EMBL/GenBank/DDBJ whole genome shotgun (WGS) entry which is preliminary data.</text>
</comment>
<dbReference type="InterPro" id="IPR014942">
    <property type="entry name" value="AbiEii"/>
</dbReference>
<dbReference type="Pfam" id="PF08843">
    <property type="entry name" value="AbiEii"/>
    <property type="match status" value="1"/>
</dbReference>